<accession>A0A369B8Q2</accession>
<dbReference type="Proteomes" id="UP000253034">
    <property type="component" value="Unassembled WGS sequence"/>
</dbReference>
<keyword evidence="1" id="KW-0315">Glutamine amidotransferase</keyword>
<dbReference type="PANTHER" id="PTHR11236:SF9">
    <property type="entry name" value="ANTHRANILATE SYNTHASE COMPONENT 1"/>
    <property type="match status" value="1"/>
</dbReference>
<dbReference type="InterPro" id="IPR010112">
    <property type="entry name" value="TrpE-G_bact"/>
</dbReference>
<evidence type="ECO:0000256" key="1">
    <source>
        <dbReference type="ARBA" id="ARBA00022962"/>
    </source>
</evidence>
<dbReference type="EMBL" id="QPJT01000009">
    <property type="protein sequence ID" value="RCX16926.1"/>
    <property type="molecule type" value="Genomic_DNA"/>
</dbReference>
<dbReference type="OrthoDB" id="9803598at2"/>
<protein>
    <recommendedName>
        <fullName evidence="2">Anthranilate synthase</fullName>
        <ecNumber evidence="2">4.1.3.27</ecNumber>
    </recommendedName>
</protein>
<keyword evidence="7" id="KW-1185">Reference proteome</keyword>
<dbReference type="PRINTS" id="PR00096">
    <property type="entry name" value="GATASE"/>
</dbReference>
<dbReference type="Gene3D" id="3.60.120.10">
    <property type="entry name" value="Anthranilate synthase"/>
    <property type="match status" value="1"/>
</dbReference>
<feature type="domain" description="Glutamine amidotransferase" evidence="3">
    <location>
        <begin position="532"/>
        <end position="709"/>
    </location>
</feature>
<dbReference type="InterPro" id="IPR015890">
    <property type="entry name" value="Chorismate_C"/>
</dbReference>
<dbReference type="EC" id="4.1.3.27" evidence="2"/>
<dbReference type="InterPro" id="IPR029062">
    <property type="entry name" value="Class_I_gatase-like"/>
</dbReference>
<dbReference type="SUPFAM" id="SSF56322">
    <property type="entry name" value="ADC synthase"/>
    <property type="match status" value="1"/>
</dbReference>
<evidence type="ECO:0000259" key="5">
    <source>
        <dbReference type="Pfam" id="PF04715"/>
    </source>
</evidence>
<proteinExistence type="predicted"/>
<keyword evidence="2" id="KW-0456">Lyase</keyword>
<dbReference type="NCBIfam" id="TIGR01815">
    <property type="entry name" value="TrpE-clade3"/>
    <property type="match status" value="1"/>
</dbReference>
<dbReference type="NCBIfam" id="TIGR00566">
    <property type="entry name" value="trpG_papA"/>
    <property type="match status" value="1"/>
</dbReference>
<dbReference type="InterPro" id="IPR019999">
    <property type="entry name" value="Anth_synth_I-like"/>
</dbReference>
<dbReference type="PANTHER" id="PTHR11236">
    <property type="entry name" value="AMINOBENZOATE/ANTHRANILATE SYNTHASE"/>
    <property type="match status" value="1"/>
</dbReference>
<dbReference type="Pfam" id="PF00425">
    <property type="entry name" value="Chorismate_bind"/>
    <property type="match status" value="1"/>
</dbReference>
<keyword evidence="2" id="KW-0822">Tryptophan biosynthesis</keyword>
<dbReference type="InterPro" id="IPR017926">
    <property type="entry name" value="GATASE"/>
</dbReference>
<dbReference type="Gene3D" id="3.40.50.880">
    <property type="match status" value="1"/>
</dbReference>
<gene>
    <name evidence="6" type="ORF">DFR58_109154</name>
</gene>
<keyword evidence="2" id="KW-0028">Amino-acid biosynthesis</keyword>
<dbReference type="Pfam" id="PF04715">
    <property type="entry name" value="Anth_synt_I_N"/>
    <property type="match status" value="1"/>
</dbReference>
<dbReference type="SUPFAM" id="SSF52317">
    <property type="entry name" value="Class I glutamine amidotransferase-like"/>
    <property type="match status" value="1"/>
</dbReference>
<evidence type="ECO:0000259" key="4">
    <source>
        <dbReference type="Pfam" id="PF00425"/>
    </source>
</evidence>
<feature type="domain" description="Anthranilate synthase component I N-terminal" evidence="5">
    <location>
        <begin position="42"/>
        <end position="203"/>
    </location>
</feature>
<dbReference type="CDD" id="cd01743">
    <property type="entry name" value="GATase1_Anthranilate_Synthase"/>
    <property type="match status" value="1"/>
</dbReference>
<dbReference type="PRINTS" id="PR00097">
    <property type="entry name" value="ANTSNTHASEII"/>
</dbReference>
<reference evidence="6 7" key="1">
    <citation type="submission" date="2018-07" db="EMBL/GenBank/DDBJ databases">
        <title>Genomic Encyclopedia of Type Strains, Phase IV (KMG-IV): sequencing the most valuable type-strain genomes for metagenomic binning, comparative biology and taxonomic classification.</title>
        <authorList>
            <person name="Goeker M."/>
        </authorList>
    </citation>
    <scope>NUCLEOTIDE SEQUENCE [LARGE SCALE GENOMIC DNA]</scope>
    <source>
        <strain evidence="6 7">DSM 27016</strain>
    </source>
</reference>
<dbReference type="InterPro" id="IPR006221">
    <property type="entry name" value="TrpG/PapA_dom"/>
</dbReference>
<comment type="catalytic activity">
    <reaction evidence="2">
        <text>chorismate + L-glutamine = anthranilate + pyruvate + L-glutamate + H(+)</text>
        <dbReference type="Rhea" id="RHEA:21732"/>
        <dbReference type="ChEBI" id="CHEBI:15361"/>
        <dbReference type="ChEBI" id="CHEBI:15378"/>
        <dbReference type="ChEBI" id="CHEBI:16567"/>
        <dbReference type="ChEBI" id="CHEBI:29748"/>
        <dbReference type="ChEBI" id="CHEBI:29985"/>
        <dbReference type="ChEBI" id="CHEBI:58359"/>
        <dbReference type="EC" id="4.1.3.27"/>
    </reaction>
</comment>
<dbReference type="NCBIfam" id="NF010081">
    <property type="entry name" value="PRK13566.1"/>
    <property type="match status" value="1"/>
</dbReference>
<comment type="pathway">
    <text evidence="2">Amino-acid biosynthesis; L-tryptophan biosynthesis; L-tryptophan from chorismate: step 1/5.</text>
</comment>
<dbReference type="Pfam" id="PF00117">
    <property type="entry name" value="GATase"/>
    <property type="match status" value="1"/>
</dbReference>
<sequence>MFEYLSDDGFFEYLTEGNIKIKRKTVSSDAKASVNKILELIDSSKGALFSSSYEYPGRYSRWDIGFVNPCLELRAKKRSFAFNALNKRGEVLLGAIYNHLKGNSDIEGINLSSAGIEGTVKRSDAVFSEEERSKQPSIFSVIRAVNRLFSCKDDKFLGFYGGFGYDLVFQFDPIELKHERPEAANDLVLFMPDRITVVDHRMAQASEISYEFIVDGVSTEGIPVEGSRNEFGAGCGDVQLPKTEKGKYASIVRKAIESFKVGDMFEVVPSHTLYYKCSSTPSEIFNNLKASNPSPYGFIINMGGEYLVGSSPEMYVRVENNRVETCPISGTIKRGKDAIEDAEQIKRLLNSYKDESELTMCTDVDRNDKSRICIPGTVKVIGRRQCEFYSHLIHTVDHVEGYLRPEFDSLDAFMTHMWAVTITGAPKKAAISWIENQEDSCREWYGGAVGYIAFNGDINTGLTLRTIKIENNGVAKIRAGATLLIDSVPEDEEEETYVKAAALVKAVEFNKARRVELPKEELKSGAGKKILFVDHEDSFVHTLADYFRQTGASVVTLRSGQAQKVLASGEAGFDLIVLSPGPGRPEQFNLNLTIKLSIERGIPIFGVCLGLQGLVEYFGGRLGQLDYAQHGKSSRINADATGKLFAGLPEEFCVGRYHSLYAAEVPECLKVTAVSEDNIVMAVEHRELAISAVQFHPESIMTLKENNGLKLVGNVVSALK</sequence>
<dbReference type="GO" id="GO:0000162">
    <property type="term" value="P:L-tryptophan biosynthetic process"/>
    <property type="evidence" value="ECO:0007669"/>
    <property type="project" value="UniProtKB-UniRule"/>
</dbReference>
<dbReference type="RefSeq" id="WP_114297652.1">
    <property type="nucleotide sequence ID" value="NZ_QPJT01000009.1"/>
</dbReference>
<evidence type="ECO:0000313" key="7">
    <source>
        <dbReference type="Proteomes" id="UP000253034"/>
    </source>
</evidence>
<dbReference type="GO" id="GO:0004049">
    <property type="term" value="F:anthranilate synthase activity"/>
    <property type="evidence" value="ECO:0007669"/>
    <property type="project" value="UniProtKB-UniRule"/>
</dbReference>
<dbReference type="PROSITE" id="PS51273">
    <property type="entry name" value="GATASE_TYPE_1"/>
    <property type="match status" value="1"/>
</dbReference>
<evidence type="ECO:0000313" key="6">
    <source>
        <dbReference type="EMBL" id="RCX16926.1"/>
    </source>
</evidence>
<organism evidence="6 7">
    <name type="scientific">Anaerobacterium chartisolvens</name>
    <dbReference type="NCBI Taxonomy" id="1297424"/>
    <lineage>
        <taxon>Bacteria</taxon>
        <taxon>Bacillati</taxon>
        <taxon>Bacillota</taxon>
        <taxon>Clostridia</taxon>
        <taxon>Eubacteriales</taxon>
        <taxon>Oscillospiraceae</taxon>
        <taxon>Anaerobacterium</taxon>
    </lineage>
</organism>
<dbReference type="InterPro" id="IPR006805">
    <property type="entry name" value="Anth_synth_I_N"/>
</dbReference>
<dbReference type="PIRSF" id="PIRSF036934">
    <property type="entry name" value="TrpE-G"/>
    <property type="match status" value="1"/>
</dbReference>
<name>A0A369B8Q2_9FIRM</name>
<comment type="caution">
    <text evidence="6">The sequence shown here is derived from an EMBL/GenBank/DDBJ whole genome shotgun (WGS) entry which is preliminary data.</text>
</comment>
<dbReference type="UniPathway" id="UPA00035">
    <property type="reaction ID" value="UER00040"/>
</dbReference>
<feature type="domain" description="Chorismate-utilising enzyme C-terminal" evidence="4">
    <location>
        <begin position="246"/>
        <end position="499"/>
    </location>
</feature>
<dbReference type="InterPro" id="IPR005801">
    <property type="entry name" value="ADC_synthase"/>
</dbReference>
<evidence type="ECO:0000259" key="3">
    <source>
        <dbReference type="Pfam" id="PF00117"/>
    </source>
</evidence>
<dbReference type="AlphaFoldDB" id="A0A369B8Q2"/>
<evidence type="ECO:0000256" key="2">
    <source>
        <dbReference type="PIRNR" id="PIRNR036934"/>
    </source>
</evidence>
<keyword evidence="2" id="KW-0057">Aromatic amino acid biosynthesis</keyword>